<organism evidence="1 2">
    <name type="scientific">Paenibacillus arenilitoris</name>
    <dbReference type="NCBI Taxonomy" id="2772299"/>
    <lineage>
        <taxon>Bacteria</taxon>
        <taxon>Bacillati</taxon>
        <taxon>Bacillota</taxon>
        <taxon>Bacilli</taxon>
        <taxon>Bacillales</taxon>
        <taxon>Paenibacillaceae</taxon>
        <taxon>Paenibacillus</taxon>
    </lineage>
</organism>
<proteinExistence type="predicted"/>
<protein>
    <submittedName>
        <fullName evidence="1">Uncharacterized protein</fullName>
    </submittedName>
</protein>
<evidence type="ECO:0000313" key="2">
    <source>
        <dbReference type="Proteomes" id="UP000632125"/>
    </source>
</evidence>
<dbReference type="RefSeq" id="WP_190861210.1">
    <property type="nucleotide sequence ID" value="NZ_JACXIY010000014.1"/>
</dbReference>
<name>A0A927H5S8_9BACL</name>
<accession>A0A927H5S8</accession>
<dbReference type="EMBL" id="JACXIY010000014">
    <property type="protein sequence ID" value="MBD2869255.1"/>
    <property type="molecule type" value="Genomic_DNA"/>
</dbReference>
<sequence>MIYYRSMQLQEPLFLQHFMTVNGNRGEMINLTFLENRGTGKKVTGIQFEEFPQLRFTLGDDNSYQYHVVRKAYAEWRPDEAQAMGVKKEPLTVREATVYYSEGEPKRVPIGEIGIEWSEYGGLLQSVSSSSSSNGAGSNTVTMRKPATLEAVDYRYRDQLAPWFRLELSGRPIEEAALPMELSAGDPLSFAYQWSIPDDSPASLRVYESEMLLTFRTEEGERVTESLPINYNQYFSESQLKRLVRSGGETE</sequence>
<keyword evidence="2" id="KW-1185">Reference proteome</keyword>
<evidence type="ECO:0000313" key="1">
    <source>
        <dbReference type="EMBL" id="MBD2869255.1"/>
    </source>
</evidence>
<gene>
    <name evidence="1" type="ORF">IDH41_11765</name>
</gene>
<dbReference type="AlphaFoldDB" id="A0A927H5S8"/>
<comment type="caution">
    <text evidence="1">The sequence shown here is derived from an EMBL/GenBank/DDBJ whole genome shotgun (WGS) entry which is preliminary data.</text>
</comment>
<dbReference type="Proteomes" id="UP000632125">
    <property type="component" value="Unassembled WGS sequence"/>
</dbReference>
<reference evidence="1" key="1">
    <citation type="submission" date="2020-09" db="EMBL/GenBank/DDBJ databases">
        <title>A novel bacterium of genus Paenibacillus, isolated from South China Sea.</title>
        <authorList>
            <person name="Huang H."/>
            <person name="Mo K."/>
            <person name="Hu Y."/>
        </authorList>
    </citation>
    <scope>NUCLEOTIDE SEQUENCE</scope>
    <source>
        <strain evidence="1">IB182493</strain>
    </source>
</reference>